<dbReference type="Pfam" id="PF13466">
    <property type="entry name" value="STAS_2"/>
    <property type="match status" value="1"/>
</dbReference>
<protein>
    <recommendedName>
        <fullName evidence="1">MlaB-like STAS domain-containing protein</fullName>
    </recommendedName>
</protein>
<reference evidence="2" key="2">
    <citation type="submission" date="2014-07" db="EMBL/GenBank/DDBJ databases">
        <title>Initial genome analysis of the psychrotolerant acidophile Acidithiobacillus ferrivorans CF27: insights into iron and sulfur oxidation pathways and into biofilm formation.</title>
        <authorList>
            <person name="Talla E."/>
            <person name="Hedrich S."/>
            <person name="Mangenot S."/>
            <person name="Ji B."/>
            <person name="Johnson D.B."/>
            <person name="Barbe V."/>
            <person name="Bonnefoy V."/>
        </authorList>
    </citation>
    <scope>NUCLEOTIDE SEQUENCE [LARGE SCALE GENOMIC DNA]</scope>
    <source>
        <strain evidence="2">CF27</strain>
    </source>
</reference>
<reference evidence="2" key="1">
    <citation type="submission" date="2014-03" db="EMBL/GenBank/DDBJ databases">
        <authorList>
            <person name="Genoscope - CEA"/>
        </authorList>
    </citation>
    <scope>NUCLEOTIDE SEQUENCE [LARGE SCALE GENOMIC DNA]</scope>
    <source>
        <strain evidence="2">CF27</strain>
    </source>
</reference>
<dbReference type="SUPFAM" id="SSF52091">
    <property type="entry name" value="SpoIIaa-like"/>
    <property type="match status" value="1"/>
</dbReference>
<evidence type="ECO:0000259" key="1">
    <source>
        <dbReference type="Pfam" id="PF13466"/>
    </source>
</evidence>
<sequence>MSTATFWERRMVDGAPRLFLQGDWRVAQLDKALRSFAWAKDGQDCTEISVAELEAADSATLAVLMEWTQQATERGIVLRIRGASSNLQELASLYHLQDILPLYHD</sequence>
<evidence type="ECO:0000313" key="2">
    <source>
        <dbReference type="EMBL" id="CDQ08667.1"/>
    </source>
</evidence>
<name>A0A060UIX5_9PROT</name>
<feature type="domain" description="MlaB-like STAS" evidence="1">
    <location>
        <begin position="20"/>
        <end position="96"/>
    </location>
</feature>
<proteinExistence type="predicted"/>
<comment type="caution">
    <text evidence="2">The sequence shown here is derived from an EMBL/GenBank/DDBJ whole genome shotgun (WGS) entry which is preliminary data.</text>
</comment>
<dbReference type="AlphaFoldDB" id="A0A060UIX5"/>
<organism evidence="2">
    <name type="scientific">Acidithiobacillus ferrivorans</name>
    <dbReference type="NCBI Taxonomy" id="160808"/>
    <lineage>
        <taxon>Bacteria</taxon>
        <taxon>Pseudomonadati</taxon>
        <taxon>Pseudomonadota</taxon>
        <taxon>Acidithiobacillia</taxon>
        <taxon>Acidithiobacillales</taxon>
        <taxon>Acidithiobacillaceae</taxon>
        <taxon>Acidithiobacillus</taxon>
    </lineage>
</organism>
<dbReference type="InterPro" id="IPR036513">
    <property type="entry name" value="STAS_dom_sf"/>
</dbReference>
<dbReference type="Gene3D" id="3.30.750.24">
    <property type="entry name" value="STAS domain"/>
    <property type="match status" value="1"/>
</dbReference>
<dbReference type="InterPro" id="IPR058548">
    <property type="entry name" value="MlaB-like_STAS"/>
</dbReference>
<dbReference type="EMBL" id="CCCS020000002">
    <property type="protein sequence ID" value="CDQ08667.1"/>
    <property type="molecule type" value="Genomic_DNA"/>
</dbReference>
<accession>A0A060UIX5</accession>
<gene>
    <name evidence="2" type="ORF">AFERRI_100102</name>
</gene>